<evidence type="ECO:0000313" key="9">
    <source>
        <dbReference type="Proteomes" id="UP000815677"/>
    </source>
</evidence>
<keyword evidence="3" id="KW-0479">Metal-binding</keyword>
<dbReference type="InterPro" id="IPR011650">
    <property type="entry name" value="Peptidase_M20_dimer"/>
</dbReference>
<protein>
    <submittedName>
        <fullName evidence="8">Gly-X carboxypeptidase</fullName>
    </submittedName>
</protein>
<dbReference type="Proteomes" id="UP000815677">
    <property type="component" value="Unassembled WGS sequence"/>
</dbReference>
<dbReference type="InterPro" id="IPR036264">
    <property type="entry name" value="Bact_exopeptidase_dim_dom"/>
</dbReference>
<evidence type="ECO:0000313" key="8">
    <source>
        <dbReference type="EMBL" id="GAT46769.1"/>
    </source>
</evidence>
<dbReference type="GO" id="GO:0004180">
    <property type="term" value="F:carboxypeptidase activity"/>
    <property type="evidence" value="ECO:0007669"/>
    <property type="project" value="UniProtKB-KW"/>
</dbReference>
<dbReference type="PANTHER" id="PTHR45962">
    <property type="entry name" value="N-FATTY-ACYL-AMINO ACID SYNTHASE/HYDROLASE PM20D1"/>
    <property type="match status" value="1"/>
</dbReference>
<keyword evidence="8" id="KW-0121">Carboxypeptidase</keyword>
<dbReference type="SUPFAM" id="SSF53187">
    <property type="entry name" value="Zn-dependent exopeptidases"/>
    <property type="match status" value="1"/>
</dbReference>
<dbReference type="InterPro" id="IPR047177">
    <property type="entry name" value="Pept_M20A"/>
</dbReference>
<evidence type="ECO:0000256" key="6">
    <source>
        <dbReference type="SAM" id="MobiDB-lite"/>
    </source>
</evidence>
<dbReference type="InterPro" id="IPR002933">
    <property type="entry name" value="Peptidase_M20"/>
</dbReference>
<dbReference type="CDD" id="cd05674">
    <property type="entry name" value="M20_yscS"/>
    <property type="match status" value="1"/>
</dbReference>
<dbReference type="InterPro" id="IPR017141">
    <property type="entry name" value="Pept_M20_carboxypep"/>
</dbReference>
<comment type="similarity">
    <text evidence="1">Belongs to the peptidase M20A family.</text>
</comment>
<keyword evidence="5" id="KW-0862">Zinc</keyword>
<evidence type="ECO:0000256" key="4">
    <source>
        <dbReference type="ARBA" id="ARBA00022801"/>
    </source>
</evidence>
<dbReference type="PROSITE" id="PS00758">
    <property type="entry name" value="ARGE_DAPE_CPG2_1"/>
    <property type="match status" value="1"/>
</dbReference>
<keyword evidence="4" id="KW-0378">Hydrolase</keyword>
<dbReference type="InterPro" id="IPR001261">
    <property type="entry name" value="ArgE/DapE_CS"/>
</dbReference>
<feature type="domain" description="Peptidase M20 dimerisation" evidence="7">
    <location>
        <begin position="284"/>
        <end position="436"/>
    </location>
</feature>
<gene>
    <name evidence="8" type="ORF">MCHLO_04268</name>
</gene>
<name>A0ABQ0L6K2_MYCCL</name>
<evidence type="ECO:0000259" key="7">
    <source>
        <dbReference type="Pfam" id="PF07687"/>
    </source>
</evidence>
<dbReference type="SUPFAM" id="SSF55031">
    <property type="entry name" value="Bacterial exopeptidase dimerisation domain"/>
    <property type="match status" value="1"/>
</dbReference>
<dbReference type="Gene3D" id="3.30.70.360">
    <property type="match status" value="1"/>
</dbReference>
<evidence type="ECO:0000256" key="1">
    <source>
        <dbReference type="ARBA" id="ARBA00006247"/>
    </source>
</evidence>
<sequence length="581" mass="63099">MTSEKASTVLLVSSPPRRSKSFPKSSSIGKICAFSTLGLVALALVHHCGREKFEGHGCAQVETLFPDRHANLFSTVGNVLSTEDYKTQAVRRLSGAIQIPTEVFDDMLDVADDPRWEVFVPFHDYLSESFPLVYSTLSLTKVNTYGLLFEWTGSDSSLKPILLAAHQDVVPVEPRTYSNWTHPPFSGYFDGKYIWGRGSADDKDGLIAILSAVETLISNGFKPTRTVVLAFGFDEEATGRQGARTLSVAMHEIYGSDHPFAFIVDEGEGFLKLHGTVFATPDVTEKGLLDVAVEVTSPGGHSSVPPEHTTIGILAKLLVAFEQNPPEVRLTRESIIYGFLQCTGEHGVAMPEKLRRLIQRSAHSDRALRQLQEVLSEDPLSRALVSTTQAIDMVHGGVKSNALPETAFALVNHRISTDSSVGATMAHDTALLKELAEQFNLSYTAFGKTISGAGAPAFGTLVLSDAYASALEPAPISPIRGPGSEAYQLLSGTIKATYASHRSLENGDEIVVAPALGTGNTDTQRYWNLSRSIFRYNHGNWIEKIPTGAHTVDEATSIDTQLETIRFFVTLILNSDESSAL</sequence>
<evidence type="ECO:0000256" key="2">
    <source>
        <dbReference type="ARBA" id="ARBA00022670"/>
    </source>
</evidence>
<dbReference type="Pfam" id="PF01546">
    <property type="entry name" value="Peptidase_M20"/>
    <property type="match status" value="1"/>
</dbReference>
<keyword evidence="9" id="KW-1185">Reference proteome</keyword>
<feature type="region of interest" description="Disordered" evidence="6">
    <location>
        <begin position="1"/>
        <end position="25"/>
    </location>
</feature>
<evidence type="ECO:0000256" key="3">
    <source>
        <dbReference type="ARBA" id="ARBA00022723"/>
    </source>
</evidence>
<dbReference type="PANTHER" id="PTHR45962:SF1">
    <property type="entry name" value="N-FATTY-ACYL-AMINO ACID SYNTHASE_HYDROLASE PM20D1"/>
    <property type="match status" value="1"/>
</dbReference>
<reference evidence="8" key="1">
    <citation type="submission" date="2014-09" db="EMBL/GenBank/DDBJ databases">
        <title>Genome sequence of the luminous mushroom Mycena chlorophos for searching fungal bioluminescence genes.</title>
        <authorList>
            <person name="Tanaka Y."/>
            <person name="Kasuga D."/>
            <person name="Oba Y."/>
            <person name="Hase S."/>
            <person name="Sato K."/>
            <person name="Oba Y."/>
            <person name="Sakakibara Y."/>
        </authorList>
    </citation>
    <scope>NUCLEOTIDE SEQUENCE</scope>
</reference>
<evidence type="ECO:0000256" key="5">
    <source>
        <dbReference type="ARBA" id="ARBA00022833"/>
    </source>
</evidence>
<dbReference type="PIRSF" id="PIRSF037217">
    <property type="entry name" value="Carboxypeptidase_S"/>
    <property type="match status" value="1"/>
</dbReference>
<dbReference type="Gene3D" id="3.40.630.10">
    <property type="entry name" value="Zn peptidases"/>
    <property type="match status" value="1"/>
</dbReference>
<keyword evidence="2" id="KW-0645">Protease</keyword>
<dbReference type="Pfam" id="PF07687">
    <property type="entry name" value="M20_dimer"/>
    <property type="match status" value="1"/>
</dbReference>
<accession>A0ABQ0L6K2</accession>
<proteinExistence type="inferred from homology"/>
<organism evidence="8 9">
    <name type="scientific">Mycena chlorophos</name>
    <name type="common">Agaric fungus</name>
    <name type="synonym">Agaricus chlorophos</name>
    <dbReference type="NCBI Taxonomy" id="658473"/>
    <lineage>
        <taxon>Eukaryota</taxon>
        <taxon>Fungi</taxon>
        <taxon>Dikarya</taxon>
        <taxon>Basidiomycota</taxon>
        <taxon>Agaricomycotina</taxon>
        <taxon>Agaricomycetes</taxon>
        <taxon>Agaricomycetidae</taxon>
        <taxon>Agaricales</taxon>
        <taxon>Marasmiineae</taxon>
        <taxon>Mycenaceae</taxon>
        <taxon>Mycena</taxon>
    </lineage>
</organism>
<dbReference type="EMBL" id="DF842749">
    <property type="protein sequence ID" value="GAT46769.1"/>
    <property type="molecule type" value="Genomic_DNA"/>
</dbReference>